<dbReference type="PROSITE" id="PS50942">
    <property type="entry name" value="ENTH"/>
    <property type="match status" value="1"/>
</dbReference>
<gene>
    <name evidence="3" type="ORF">TRICI_005484</name>
</gene>
<name>A0A642USP5_9ASCO</name>
<dbReference type="GO" id="GO:0005543">
    <property type="term" value="F:phospholipid binding"/>
    <property type="evidence" value="ECO:0007669"/>
    <property type="project" value="TreeGrafter"/>
</dbReference>
<dbReference type="GO" id="GO:0007015">
    <property type="term" value="P:actin filament organization"/>
    <property type="evidence" value="ECO:0007669"/>
    <property type="project" value="TreeGrafter"/>
</dbReference>
<feature type="domain" description="ENTH" evidence="2">
    <location>
        <begin position="14"/>
        <end position="146"/>
    </location>
</feature>
<feature type="region of interest" description="Disordered" evidence="1">
    <location>
        <begin position="168"/>
        <end position="204"/>
    </location>
</feature>
<dbReference type="EMBL" id="SWFS01000430">
    <property type="protein sequence ID" value="KAA8904434.1"/>
    <property type="molecule type" value="Genomic_DNA"/>
</dbReference>
<dbReference type="Proteomes" id="UP000761534">
    <property type="component" value="Unassembled WGS sequence"/>
</dbReference>
<organism evidence="3 4">
    <name type="scientific">Trichomonascus ciferrii</name>
    <dbReference type="NCBI Taxonomy" id="44093"/>
    <lineage>
        <taxon>Eukaryota</taxon>
        <taxon>Fungi</taxon>
        <taxon>Dikarya</taxon>
        <taxon>Ascomycota</taxon>
        <taxon>Saccharomycotina</taxon>
        <taxon>Dipodascomycetes</taxon>
        <taxon>Dipodascales</taxon>
        <taxon>Trichomonascaceae</taxon>
        <taxon>Trichomonascus</taxon>
        <taxon>Trichomonascus ciferrii complex</taxon>
    </lineage>
</organism>
<evidence type="ECO:0000313" key="3">
    <source>
        <dbReference type="EMBL" id="KAA8904434.1"/>
    </source>
</evidence>
<evidence type="ECO:0000313" key="4">
    <source>
        <dbReference type="Proteomes" id="UP000761534"/>
    </source>
</evidence>
<evidence type="ECO:0000259" key="2">
    <source>
        <dbReference type="PROSITE" id="PS50942"/>
    </source>
</evidence>
<dbReference type="SMART" id="SM00273">
    <property type="entry name" value="ENTH"/>
    <property type="match status" value="1"/>
</dbReference>
<dbReference type="SUPFAM" id="SSF48464">
    <property type="entry name" value="ENTH/VHS domain"/>
    <property type="match status" value="1"/>
</dbReference>
<dbReference type="GO" id="GO:0030276">
    <property type="term" value="F:clathrin binding"/>
    <property type="evidence" value="ECO:0007669"/>
    <property type="project" value="TreeGrafter"/>
</dbReference>
<dbReference type="GO" id="GO:0005886">
    <property type="term" value="C:plasma membrane"/>
    <property type="evidence" value="ECO:0007669"/>
    <property type="project" value="TreeGrafter"/>
</dbReference>
<dbReference type="PANTHER" id="PTHR12276:SF110">
    <property type="entry name" value="EPSIN-1-RELATED"/>
    <property type="match status" value="1"/>
</dbReference>
<dbReference type="InterPro" id="IPR008942">
    <property type="entry name" value="ENTH_VHS"/>
</dbReference>
<protein>
    <recommendedName>
        <fullName evidence="2">ENTH domain-containing protein</fullName>
    </recommendedName>
</protein>
<dbReference type="AlphaFoldDB" id="A0A642USP5"/>
<dbReference type="VEuPathDB" id="FungiDB:TRICI_005484"/>
<dbReference type="Pfam" id="PF01417">
    <property type="entry name" value="ENTH"/>
    <property type="match status" value="1"/>
</dbReference>
<dbReference type="OrthoDB" id="4033880at2759"/>
<feature type="compositionally biased region" description="Low complexity" evidence="1">
    <location>
        <begin position="168"/>
        <end position="177"/>
    </location>
</feature>
<reference evidence="3" key="1">
    <citation type="journal article" date="2019" name="G3 (Bethesda)">
        <title>Genome Assemblies of Two Rare Opportunistic Yeast Pathogens: Diutina rugosa (syn. Candida rugosa) and Trichomonascus ciferrii (syn. Candida ciferrii).</title>
        <authorList>
            <person name="Mixao V."/>
            <person name="Saus E."/>
            <person name="Hansen A.P."/>
            <person name="Lass-Florl C."/>
            <person name="Gabaldon T."/>
        </authorList>
    </citation>
    <scope>NUCLEOTIDE SEQUENCE</scope>
    <source>
        <strain evidence="3">CBS 4856</strain>
    </source>
</reference>
<sequence>MAKHSKQFVRSLKNITNGYSSVQIQVRNATSNDSWGPTSAEMNEIALLTYHDRYVDDIITILERRLNDKGKNWRHVMKALTLLLYCVYEGSDAITDWLRRNLHLVTTLCEFTYADARNIDQGGPIRAKATVLTELLQDETKLMNEKQNYQRIRQQMGKPGIVDFNTHTSTTADTSSHGRLTLDLPPPTSPNSMVRPKSSRQSLEGRYSLSLQTPLQSIQEDSNELVQIASREVLDLNMSK</sequence>
<accession>A0A642USP5</accession>
<dbReference type="InterPro" id="IPR013809">
    <property type="entry name" value="ENTH"/>
</dbReference>
<comment type="caution">
    <text evidence="3">The sequence shown here is derived from an EMBL/GenBank/DDBJ whole genome shotgun (WGS) entry which is preliminary data.</text>
</comment>
<dbReference type="GO" id="GO:0030125">
    <property type="term" value="C:clathrin vesicle coat"/>
    <property type="evidence" value="ECO:0007669"/>
    <property type="project" value="TreeGrafter"/>
</dbReference>
<dbReference type="Gene3D" id="1.25.40.90">
    <property type="match status" value="1"/>
</dbReference>
<evidence type="ECO:0000256" key="1">
    <source>
        <dbReference type="SAM" id="MobiDB-lite"/>
    </source>
</evidence>
<dbReference type="GO" id="GO:0005768">
    <property type="term" value="C:endosome"/>
    <property type="evidence" value="ECO:0007669"/>
    <property type="project" value="TreeGrafter"/>
</dbReference>
<dbReference type="PANTHER" id="PTHR12276">
    <property type="entry name" value="EPSIN/ENT-RELATED"/>
    <property type="match status" value="1"/>
</dbReference>
<dbReference type="GO" id="GO:0006897">
    <property type="term" value="P:endocytosis"/>
    <property type="evidence" value="ECO:0007669"/>
    <property type="project" value="TreeGrafter"/>
</dbReference>
<proteinExistence type="predicted"/>
<keyword evidence="4" id="KW-1185">Reference proteome</keyword>